<keyword evidence="2" id="KW-1185">Reference proteome</keyword>
<proteinExistence type="predicted"/>
<evidence type="ECO:0000313" key="1">
    <source>
        <dbReference type="EMBL" id="MFI5679305.1"/>
    </source>
</evidence>
<dbReference type="Proteomes" id="UP001612415">
    <property type="component" value="Unassembled WGS sequence"/>
</dbReference>
<sequence length="99" mass="10832">MKCATKQEDGGIVYWACFSPPGDWFSVYDGKSDGSSAVVDWEVGSRWGSISNADGAGTDRYKKKDFTESVTIRFRICLGRWSTKTVTAGTCSGWVSNLT</sequence>
<dbReference type="RefSeq" id="WP_398659781.1">
    <property type="nucleotide sequence ID" value="NZ_JBITDC010000014.1"/>
</dbReference>
<evidence type="ECO:0000313" key="2">
    <source>
        <dbReference type="Proteomes" id="UP001612415"/>
    </source>
</evidence>
<reference evidence="1 2" key="1">
    <citation type="submission" date="2024-10" db="EMBL/GenBank/DDBJ databases">
        <title>The Natural Products Discovery Center: Release of the First 8490 Sequenced Strains for Exploring Actinobacteria Biosynthetic Diversity.</title>
        <authorList>
            <person name="Kalkreuter E."/>
            <person name="Kautsar S.A."/>
            <person name="Yang D."/>
            <person name="Bader C.D."/>
            <person name="Teijaro C.N."/>
            <person name="Fluegel L."/>
            <person name="Davis C.M."/>
            <person name="Simpson J.R."/>
            <person name="Lauterbach L."/>
            <person name="Steele A.D."/>
            <person name="Gui C."/>
            <person name="Meng S."/>
            <person name="Li G."/>
            <person name="Viehrig K."/>
            <person name="Ye F."/>
            <person name="Su P."/>
            <person name="Kiefer A.F."/>
            <person name="Nichols A."/>
            <person name="Cepeda A.J."/>
            <person name="Yan W."/>
            <person name="Fan B."/>
            <person name="Jiang Y."/>
            <person name="Adhikari A."/>
            <person name="Zheng C.-J."/>
            <person name="Schuster L."/>
            <person name="Cowan T.M."/>
            <person name="Smanski M.J."/>
            <person name="Chevrette M.G."/>
            <person name="De Carvalho L.P.S."/>
            <person name="Shen B."/>
        </authorList>
    </citation>
    <scope>NUCLEOTIDE SEQUENCE [LARGE SCALE GENOMIC DNA]</scope>
    <source>
        <strain evidence="1 2">NPDC051599</strain>
    </source>
</reference>
<organism evidence="1 2">
    <name type="scientific">Streptomyces cellulosae</name>
    <dbReference type="NCBI Taxonomy" id="1968"/>
    <lineage>
        <taxon>Bacteria</taxon>
        <taxon>Bacillati</taxon>
        <taxon>Actinomycetota</taxon>
        <taxon>Actinomycetes</taxon>
        <taxon>Kitasatosporales</taxon>
        <taxon>Streptomycetaceae</taxon>
        <taxon>Streptomyces</taxon>
    </lineage>
</organism>
<comment type="caution">
    <text evidence="1">The sequence shown here is derived from an EMBL/GenBank/DDBJ whole genome shotgun (WGS) entry which is preliminary data.</text>
</comment>
<gene>
    <name evidence="1" type="ORF">ACIA8P_32505</name>
</gene>
<dbReference type="EMBL" id="JBITDC010000014">
    <property type="protein sequence ID" value="MFI5679305.1"/>
    <property type="molecule type" value="Genomic_DNA"/>
</dbReference>
<name>A0ABW7YA99_STRCE</name>
<protein>
    <submittedName>
        <fullName evidence="1">Uncharacterized protein</fullName>
    </submittedName>
</protein>
<accession>A0ABW7YA99</accession>